<name>A0A1B1KIQ2_RHOOP</name>
<sequence>MPPVQVEDLATGEQIDLTRSEDEAFFAWAIVEVLRHTGVRVEELTEITHLALVSYKLPDTGEIVPMLQIVPSKSNEERLLLVSPELASVLATIISRLRKANGGMVPLTARYDSHERVTGPALPHLFQRRTSSWQWQVISAATIQVLLNQTLARAGLRDAAGQPLRYTPHDFRRCFATEAVAGGLPVHIVARLLGHKNVTTSQAYMAVFDEDLVRTYRTFLDKRRAIRPEAEYREPTEKEWREFQQHFQTRKLELGECGRPYGSSCRHEFACIRCPSLRLDPTARPRIIEIIANLKDRIQEAKLNRWLGEMEGLESSLKAATTKLVSLDRMRERQPTGQVNLGIPVITDPR</sequence>
<dbReference type="CDD" id="cd00397">
    <property type="entry name" value="DNA_BRE_C"/>
    <property type="match status" value="1"/>
</dbReference>
<dbReference type="AlphaFoldDB" id="A0A1B1KIQ2"/>
<dbReference type="Gene3D" id="1.10.443.10">
    <property type="entry name" value="Intergrase catalytic core"/>
    <property type="match status" value="1"/>
</dbReference>
<keyword evidence="3" id="KW-0614">Plasmid</keyword>
<organism evidence="3 4">
    <name type="scientific">Rhodococcus opacus</name>
    <name type="common">Nocardia opaca</name>
    <dbReference type="NCBI Taxonomy" id="37919"/>
    <lineage>
        <taxon>Bacteria</taxon>
        <taxon>Bacillati</taxon>
        <taxon>Actinomycetota</taxon>
        <taxon>Actinomycetes</taxon>
        <taxon>Mycobacteriales</taxon>
        <taxon>Nocardiaceae</taxon>
        <taxon>Rhodococcus</taxon>
    </lineage>
</organism>
<evidence type="ECO:0000313" key="4">
    <source>
        <dbReference type="Proteomes" id="UP000186108"/>
    </source>
</evidence>
<dbReference type="PATRIC" id="fig|37919.13.peg.8330"/>
<dbReference type="Proteomes" id="UP000186108">
    <property type="component" value="Plasmid pR1CP1"/>
</dbReference>
<dbReference type="InterPro" id="IPR011010">
    <property type="entry name" value="DNA_brk_join_enz"/>
</dbReference>
<dbReference type="Pfam" id="PF00589">
    <property type="entry name" value="Phage_integrase"/>
    <property type="match status" value="1"/>
</dbReference>
<dbReference type="EMBL" id="CP009112">
    <property type="protein sequence ID" value="ANS32491.1"/>
    <property type="molecule type" value="Genomic_DNA"/>
</dbReference>
<dbReference type="GO" id="GO:0003677">
    <property type="term" value="F:DNA binding"/>
    <property type="evidence" value="ECO:0007669"/>
    <property type="project" value="InterPro"/>
</dbReference>
<dbReference type="GO" id="GO:0006310">
    <property type="term" value="P:DNA recombination"/>
    <property type="evidence" value="ECO:0007669"/>
    <property type="project" value="UniProtKB-KW"/>
</dbReference>
<feature type="domain" description="Tyr recombinase" evidence="2">
    <location>
        <begin position="1"/>
        <end position="217"/>
    </location>
</feature>
<dbReference type="SUPFAM" id="SSF56349">
    <property type="entry name" value="DNA breaking-rejoining enzymes"/>
    <property type="match status" value="1"/>
</dbReference>
<proteinExistence type="predicted"/>
<evidence type="ECO:0000313" key="3">
    <source>
        <dbReference type="EMBL" id="ANS32491.1"/>
    </source>
</evidence>
<accession>A0A1B1KIQ2</accession>
<gene>
    <name evidence="3" type="ORF">R1CP_39540</name>
</gene>
<dbReference type="PROSITE" id="PS51898">
    <property type="entry name" value="TYR_RECOMBINASE"/>
    <property type="match status" value="1"/>
</dbReference>
<dbReference type="RefSeq" id="WP_065493766.1">
    <property type="nucleotide sequence ID" value="NZ_CP009112.1"/>
</dbReference>
<evidence type="ECO:0000259" key="2">
    <source>
        <dbReference type="PROSITE" id="PS51898"/>
    </source>
</evidence>
<dbReference type="InterPro" id="IPR002104">
    <property type="entry name" value="Integrase_catalytic"/>
</dbReference>
<keyword evidence="1" id="KW-0233">DNA recombination</keyword>
<dbReference type="InterPro" id="IPR050090">
    <property type="entry name" value="Tyrosine_recombinase_XerCD"/>
</dbReference>
<reference evidence="3 4" key="1">
    <citation type="submission" date="2014-07" db="EMBL/GenBank/DDBJ databases">
        <authorList>
            <person name="Zhang J.E."/>
            <person name="Yang H."/>
            <person name="Guo J."/>
            <person name="Deng Z."/>
            <person name="Luo H."/>
            <person name="Luo M."/>
            <person name="Zhao B."/>
        </authorList>
    </citation>
    <scope>NUCLEOTIDE SEQUENCE [LARGE SCALE GENOMIC DNA]</scope>
    <source>
        <strain evidence="3 4">1CP</strain>
        <plasmid evidence="4">Plasmid pr1cp1</plasmid>
    </source>
</reference>
<evidence type="ECO:0000256" key="1">
    <source>
        <dbReference type="ARBA" id="ARBA00023172"/>
    </source>
</evidence>
<dbReference type="GO" id="GO:0015074">
    <property type="term" value="P:DNA integration"/>
    <property type="evidence" value="ECO:0007669"/>
    <property type="project" value="InterPro"/>
</dbReference>
<dbReference type="PANTHER" id="PTHR30349:SF64">
    <property type="entry name" value="PROPHAGE INTEGRASE INTD-RELATED"/>
    <property type="match status" value="1"/>
</dbReference>
<dbReference type="PANTHER" id="PTHR30349">
    <property type="entry name" value="PHAGE INTEGRASE-RELATED"/>
    <property type="match status" value="1"/>
</dbReference>
<geneLocation type="plasmid" evidence="4">
    <name>pr1cp1</name>
</geneLocation>
<protein>
    <submittedName>
        <fullName evidence="3">Integrase family protein</fullName>
    </submittedName>
</protein>
<dbReference type="InterPro" id="IPR013762">
    <property type="entry name" value="Integrase-like_cat_sf"/>
</dbReference>